<proteinExistence type="predicted"/>
<feature type="compositionally biased region" description="Basic residues" evidence="1">
    <location>
        <begin position="1"/>
        <end position="13"/>
    </location>
</feature>
<gene>
    <name evidence="2" type="ORF">Slati_2400800</name>
</gene>
<accession>A0AAW2WC41</accession>
<reference evidence="2" key="2">
    <citation type="journal article" date="2024" name="Plant">
        <title>Genomic evolution and insights into agronomic trait innovations of Sesamum species.</title>
        <authorList>
            <person name="Miao H."/>
            <person name="Wang L."/>
            <person name="Qu L."/>
            <person name="Liu H."/>
            <person name="Sun Y."/>
            <person name="Le M."/>
            <person name="Wang Q."/>
            <person name="Wei S."/>
            <person name="Zheng Y."/>
            <person name="Lin W."/>
            <person name="Duan Y."/>
            <person name="Cao H."/>
            <person name="Xiong S."/>
            <person name="Wang X."/>
            <person name="Wei L."/>
            <person name="Li C."/>
            <person name="Ma Q."/>
            <person name="Ju M."/>
            <person name="Zhao R."/>
            <person name="Li G."/>
            <person name="Mu C."/>
            <person name="Tian Q."/>
            <person name="Mei H."/>
            <person name="Zhang T."/>
            <person name="Gao T."/>
            <person name="Zhang H."/>
        </authorList>
    </citation>
    <scope>NUCLEOTIDE SEQUENCE</scope>
    <source>
        <strain evidence="2">KEN1</strain>
    </source>
</reference>
<reference evidence="2" key="1">
    <citation type="submission" date="2020-06" db="EMBL/GenBank/DDBJ databases">
        <authorList>
            <person name="Li T."/>
            <person name="Hu X."/>
            <person name="Zhang T."/>
            <person name="Song X."/>
            <person name="Zhang H."/>
            <person name="Dai N."/>
            <person name="Sheng W."/>
            <person name="Hou X."/>
            <person name="Wei L."/>
        </authorList>
    </citation>
    <scope>NUCLEOTIDE SEQUENCE</scope>
    <source>
        <strain evidence="2">KEN1</strain>
        <tissue evidence="2">Leaf</tissue>
    </source>
</reference>
<sequence>MDMRRALRAHAKRRNAEAGRGFPLQSKDASARSEIVAEMHSGRLASRGRPLRDAKAMRAESLGRTWAFRIASAWVRGATQGCVWMSR</sequence>
<protein>
    <submittedName>
        <fullName evidence="2">Uncharacterized protein</fullName>
    </submittedName>
</protein>
<evidence type="ECO:0000313" key="2">
    <source>
        <dbReference type="EMBL" id="KAL0439178.1"/>
    </source>
</evidence>
<dbReference type="EMBL" id="JACGWN010000008">
    <property type="protein sequence ID" value="KAL0439178.1"/>
    <property type="molecule type" value="Genomic_DNA"/>
</dbReference>
<name>A0AAW2WC41_9LAMI</name>
<dbReference type="AlphaFoldDB" id="A0AAW2WC41"/>
<comment type="caution">
    <text evidence="2">The sequence shown here is derived from an EMBL/GenBank/DDBJ whole genome shotgun (WGS) entry which is preliminary data.</text>
</comment>
<evidence type="ECO:0000256" key="1">
    <source>
        <dbReference type="SAM" id="MobiDB-lite"/>
    </source>
</evidence>
<organism evidence="2">
    <name type="scientific">Sesamum latifolium</name>
    <dbReference type="NCBI Taxonomy" id="2727402"/>
    <lineage>
        <taxon>Eukaryota</taxon>
        <taxon>Viridiplantae</taxon>
        <taxon>Streptophyta</taxon>
        <taxon>Embryophyta</taxon>
        <taxon>Tracheophyta</taxon>
        <taxon>Spermatophyta</taxon>
        <taxon>Magnoliopsida</taxon>
        <taxon>eudicotyledons</taxon>
        <taxon>Gunneridae</taxon>
        <taxon>Pentapetalae</taxon>
        <taxon>asterids</taxon>
        <taxon>lamiids</taxon>
        <taxon>Lamiales</taxon>
        <taxon>Pedaliaceae</taxon>
        <taxon>Sesamum</taxon>
    </lineage>
</organism>
<feature type="region of interest" description="Disordered" evidence="1">
    <location>
        <begin position="1"/>
        <end position="29"/>
    </location>
</feature>